<organism evidence="1 2">
    <name type="scientific">Gordoniibacillus kamchatkensis</name>
    <dbReference type="NCBI Taxonomy" id="1590651"/>
    <lineage>
        <taxon>Bacteria</taxon>
        <taxon>Bacillati</taxon>
        <taxon>Bacillota</taxon>
        <taxon>Bacilli</taxon>
        <taxon>Bacillales</taxon>
        <taxon>Paenibacillaceae</taxon>
        <taxon>Gordoniibacillus</taxon>
    </lineage>
</organism>
<keyword evidence="2" id="KW-1185">Reference proteome</keyword>
<proteinExistence type="predicted"/>
<name>A0ABR5AEQ0_9BACL</name>
<dbReference type="InterPro" id="IPR024992">
    <property type="entry name" value="DUF3891"/>
</dbReference>
<evidence type="ECO:0000313" key="1">
    <source>
        <dbReference type="EMBL" id="KIL39456.1"/>
    </source>
</evidence>
<evidence type="ECO:0008006" key="3">
    <source>
        <dbReference type="Google" id="ProtNLM"/>
    </source>
</evidence>
<reference evidence="1 2" key="1">
    <citation type="submission" date="2014-12" db="EMBL/GenBank/DDBJ databases">
        <title>Draft genome sequence of Paenibacillus kamchatkensis strain B-2647.</title>
        <authorList>
            <person name="Karlyshev A.V."/>
            <person name="Kudryashova E.B."/>
        </authorList>
    </citation>
    <scope>NUCLEOTIDE SEQUENCE [LARGE SCALE GENOMIC DNA]</scope>
    <source>
        <strain evidence="1 2">VKM B-2647</strain>
    </source>
</reference>
<dbReference type="RefSeq" id="WP_041049276.1">
    <property type="nucleotide sequence ID" value="NZ_JXAK01000037.1"/>
</dbReference>
<comment type="caution">
    <text evidence="1">The sequence shown here is derived from an EMBL/GenBank/DDBJ whole genome shotgun (WGS) entry which is preliminary data.</text>
</comment>
<dbReference type="Pfam" id="PF13030">
    <property type="entry name" value="DUF3891"/>
    <property type="match status" value="1"/>
</dbReference>
<gene>
    <name evidence="1" type="ORF">SD70_20010</name>
</gene>
<evidence type="ECO:0000313" key="2">
    <source>
        <dbReference type="Proteomes" id="UP000031967"/>
    </source>
</evidence>
<accession>A0ABR5AEQ0</accession>
<dbReference type="EMBL" id="JXAK01000037">
    <property type="protein sequence ID" value="KIL39456.1"/>
    <property type="molecule type" value="Genomic_DNA"/>
</dbReference>
<sequence length="244" mass="28426">MVAQHDHALLSGSLAQHLRRHLFAHDSYRDDVVFAVCEHDRGWIRMDDTPIWNDRAVGPALFPDYPLLPKLILYRQGIDEVQQMNRYAALLCSLHYSSFDIFRTSTQPECVEFYRHELARQAAIRDEYRHIDEDTVMKHLRLLQLCDDMSLYVCFNRPGAAKADEFPWYVSGFPRSELFNPDEGKPLVARWLDEKRIAVEPSPFEHEFAAALRVKHVAKTLIRQHGIAAAYKNTEWTEQEVVFA</sequence>
<dbReference type="Proteomes" id="UP000031967">
    <property type="component" value="Unassembled WGS sequence"/>
</dbReference>
<protein>
    <recommendedName>
        <fullName evidence="3">DUF3891 family protein</fullName>
    </recommendedName>
</protein>